<dbReference type="Proteomes" id="UP000818603">
    <property type="component" value="Unassembled WGS sequence"/>
</dbReference>
<dbReference type="PANTHER" id="PTHR39430:SF1">
    <property type="entry name" value="PROTEASE"/>
    <property type="match status" value="1"/>
</dbReference>
<dbReference type="GO" id="GO:0004175">
    <property type="term" value="F:endopeptidase activity"/>
    <property type="evidence" value="ECO:0007669"/>
    <property type="project" value="UniProtKB-ARBA"/>
</dbReference>
<dbReference type="GO" id="GO:0080120">
    <property type="term" value="P:CAAX-box protein maturation"/>
    <property type="evidence" value="ECO:0007669"/>
    <property type="project" value="UniProtKB-ARBA"/>
</dbReference>
<dbReference type="EMBL" id="BMGZ01000002">
    <property type="protein sequence ID" value="GGH97861.1"/>
    <property type="molecule type" value="Genomic_DNA"/>
</dbReference>
<dbReference type="Proteomes" id="UP000621856">
    <property type="component" value="Unassembled WGS sequence"/>
</dbReference>
<dbReference type="EMBL" id="VCJR02000002">
    <property type="protein sequence ID" value="NHK28232.1"/>
    <property type="molecule type" value="Genomic_DNA"/>
</dbReference>
<keyword evidence="4" id="KW-0645">Protease</keyword>
<reference evidence="3" key="3">
    <citation type="submission" date="2020-09" db="EMBL/GenBank/DDBJ databases">
        <authorList>
            <person name="Sun Q."/>
            <person name="Zhou Y."/>
        </authorList>
    </citation>
    <scope>NUCLEOTIDE SEQUENCE</scope>
    <source>
        <strain evidence="3">CGMCC 1.14984</strain>
    </source>
</reference>
<evidence type="ECO:0000313" key="5">
    <source>
        <dbReference type="Proteomes" id="UP000621856"/>
    </source>
</evidence>
<evidence type="ECO:0000256" key="1">
    <source>
        <dbReference type="SAM" id="Phobius"/>
    </source>
</evidence>
<dbReference type="InterPro" id="IPR003675">
    <property type="entry name" value="Rce1/LyrA-like_dom"/>
</dbReference>
<evidence type="ECO:0000313" key="6">
    <source>
        <dbReference type="Proteomes" id="UP000818603"/>
    </source>
</evidence>
<feature type="transmembrane region" description="Helical" evidence="1">
    <location>
        <begin position="154"/>
        <end position="173"/>
    </location>
</feature>
<keyword evidence="1" id="KW-1133">Transmembrane helix</keyword>
<feature type="domain" description="CAAX prenyl protease 2/Lysostaphin resistance protein A-like" evidence="2">
    <location>
        <begin position="163"/>
        <end position="258"/>
    </location>
</feature>
<keyword evidence="4" id="KW-0482">Metalloprotease</keyword>
<protein>
    <submittedName>
        <fullName evidence="4">CPBP family intramembrane metalloprotease</fullName>
    </submittedName>
</protein>
<keyword evidence="6" id="KW-1185">Reference proteome</keyword>
<feature type="transmembrane region" description="Helical" evidence="1">
    <location>
        <begin position="254"/>
        <end position="270"/>
    </location>
</feature>
<evidence type="ECO:0000259" key="2">
    <source>
        <dbReference type="Pfam" id="PF02517"/>
    </source>
</evidence>
<dbReference type="RefSeq" id="WP_155140064.1">
    <property type="nucleotide sequence ID" value="NZ_BMGZ01000002.1"/>
</dbReference>
<feature type="transmembrane region" description="Helical" evidence="1">
    <location>
        <begin position="185"/>
        <end position="207"/>
    </location>
</feature>
<sequence>MSKSYIYEPLPEGARPVAAWWAILQVPLLFMLALVGAAVVAALVAIAVFSIAILGGSWDPAASAEPPGWTMGVLIAAAMLGLFISLTFVSIMKIKMEKRSLASAGITGFLYGGKFWGGFGGGILVAIVLGIPAALAGAVFGMPEATEAALNFDHVLSGQFALMVLGIFIFVMIQAPAEEIFIRGWLLSALTWRHGLVVALVFSSIVFSLLHADRVVAGFMWMVYTLIAVGSIGVLFAALSYAARSVLPAAGMHTGYNFTLITLGVGYLLAQSEDGDVFAALAGALDMENLPTFEFTPVTIIDLLSRGAIPLALAFWYFGRRKAAPAVATETTTA</sequence>
<evidence type="ECO:0000313" key="4">
    <source>
        <dbReference type="EMBL" id="NHK28232.1"/>
    </source>
</evidence>
<organism evidence="3 5">
    <name type="scientific">Aquisalinus luteolus</name>
    <dbReference type="NCBI Taxonomy" id="1566827"/>
    <lineage>
        <taxon>Bacteria</taxon>
        <taxon>Pseudomonadati</taxon>
        <taxon>Pseudomonadota</taxon>
        <taxon>Alphaproteobacteria</taxon>
        <taxon>Parvularculales</taxon>
        <taxon>Parvularculaceae</taxon>
        <taxon>Aquisalinus</taxon>
    </lineage>
</organism>
<proteinExistence type="predicted"/>
<name>A0A8J3A811_9PROT</name>
<dbReference type="AlphaFoldDB" id="A0A8J3A811"/>
<evidence type="ECO:0000313" key="3">
    <source>
        <dbReference type="EMBL" id="GGH97861.1"/>
    </source>
</evidence>
<feature type="transmembrane region" description="Helical" evidence="1">
    <location>
        <begin position="295"/>
        <end position="318"/>
    </location>
</feature>
<reference evidence="3" key="1">
    <citation type="journal article" date="2014" name="Int. J. Syst. Evol. Microbiol.">
        <title>Complete genome sequence of Corynebacterium casei LMG S-19264T (=DSM 44701T), isolated from a smear-ripened cheese.</title>
        <authorList>
            <consortium name="US DOE Joint Genome Institute (JGI-PGF)"/>
            <person name="Walter F."/>
            <person name="Albersmeier A."/>
            <person name="Kalinowski J."/>
            <person name="Ruckert C."/>
        </authorList>
    </citation>
    <scope>NUCLEOTIDE SEQUENCE</scope>
    <source>
        <strain evidence="3">CGMCC 1.14984</strain>
    </source>
</reference>
<keyword evidence="4" id="KW-0378">Hydrolase</keyword>
<reference evidence="4 6" key="2">
    <citation type="submission" date="2020-02" db="EMBL/GenBank/DDBJ databases">
        <title>Genome sequence of Parvularcula flava strain NH6-79.</title>
        <authorList>
            <person name="Abdul Karim M.H."/>
            <person name="Lam M.Q."/>
            <person name="Chen S.J."/>
            <person name="Yahya A."/>
            <person name="Shahir S."/>
            <person name="Shamsir M.S."/>
            <person name="Chong C.S."/>
        </authorList>
    </citation>
    <scope>NUCLEOTIDE SEQUENCE [LARGE SCALE GENOMIC DNA]</scope>
    <source>
        <strain evidence="4 6">NH6-79</strain>
    </source>
</reference>
<feature type="transmembrane region" description="Helical" evidence="1">
    <location>
        <begin position="115"/>
        <end position="142"/>
    </location>
</feature>
<feature type="transmembrane region" description="Helical" evidence="1">
    <location>
        <begin position="219"/>
        <end position="242"/>
    </location>
</feature>
<dbReference type="PANTHER" id="PTHR39430">
    <property type="entry name" value="MEMBRANE-ASSOCIATED PROTEASE-RELATED"/>
    <property type="match status" value="1"/>
</dbReference>
<dbReference type="Pfam" id="PF02517">
    <property type="entry name" value="Rce1-like"/>
    <property type="match status" value="1"/>
</dbReference>
<feature type="transmembrane region" description="Helical" evidence="1">
    <location>
        <begin position="73"/>
        <end position="94"/>
    </location>
</feature>
<dbReference type="GO" id="GO:0008237">
    <property type="term" value="F:metallopeptidase activity"/>
    <property type="evidence" value="ECO:0007669"/>
    <property type="project" value="UniProtKB-KW"/>
</dbReference>
<keyword evidence="1" id="KW-0812">Transmembrane</keyword>
<keyword evidence="1" id="KW-0472">Membrane</keyword>
<accession>A0A8J3A811</accession>
<feature type="transmembrane region" description="Helical" evidence="1">
    <location>
        <begin position="20"/>
        <end position="53"/>
    </location>
</feature>
<gene>
    <name evidence="4" type="ORF">FF098_009980</name>
    <name evidence="3" type="ORF">GCM10011355_20090</name>
</gene>
<comment type="caution">
    <text evidence="3">The sequence shown here is derived from an EMBL/GenBank/DDBJ whole genome shotgun (WGS) entry which is preliminary data.</text>
</comment>